<protein>
    <submittedName>
        <fullName evidence="3">HET-domain-containing protein</fullName>
    </submittedName>
</protein>
<dbReference type="InterPro" id="IPR010730">
    <property type="entry name" value="HET"/>
</dbReference>
<feature type="domain" description="DUF8212" evidence="2">
    <location>
        <begin position="236"/>
        <end position="258"/>
    </location>
</feature>
<evidence type="ECO:0000313" key="4">
    <source>
        <dbReference type="Proteomes" id="UP000799423"/>
    </source>
</evidence>
<feature type="domain" description="Heterokaryon incompatibility" evidence="1">
    <location>
        <begin position="22"/>
        <end position="116"/>
    </location>
</feature>
<reference evidence="3" key="1">
    <citation type="submission" date="2020-01" db="EMBL/GenBank/DDBJ databases">
        <authorList>
            <consortium name="DOE Joint Genome Institute"/>
            <person name="Haridas S."/>
            <person name="Albert R."/>
            <person name="Binder M."/>
            <person name="Bloem J."/>
            <person name="Labutti K."/>
            <person name="Salamov A."/>
            <person name="Andreopoulos B."/>
            <person name="Baker S.E."/>
            <person name="Barry K."/>
            <person name="Bills G."/>
            <person name="Bluhm B.H."/>
            <person name="Cannon C."/>
            <person name="Castanera R."/>
            <person name="Culley D.E."/>
            <person name="Daum C."/>
            <person name="Ezra D."/>
            <person name="Gonzalez J.B."/>
            <person name="Henrissat B."/>
            <person name="Kuo A."/>
            <person name="Liang C."/>
            <person name="Lipzen A."/>
            <person name="Lutzoni F."/>
            <person name="Magnuson J."/>
            <person name="Mondo S."/>
            <person name="Nolan M."/>
            <person name="Ohm R."/>
            <person name="Pangilinan J."/>
            <person name="Park H.-J."/>
            <person name="Ramirez L."/>
            <person name="Alfaro M."/>
            <person name="Sun H."/>
            <person name="Tritt A."/>
            <person name="Yoshinaga Y."/>
            <person name="Zwiers L.-H."/>
            <person name="Turgeon B.G."/>
            <person name="Goodwin S.B."/>
            <person name="Spatafora J.W."/>
            <person name="Crous P.W."/>
            <person name="Grigoriev I.V."/>
        </authorList>
    </citation>
    <scope>NUCLEOTIDE SEQUENCE</scope>
    <source>
        <strain evidence="3">IPT5</strain>
    </source>
</reference>
<organism evidence="3 4">
    <name type="scientific">Plenodomus tracheiphilus IPT5</name>
    <dbReference type="NCBI Taxonomy" id="1408161"/>
    <lineage>
        <taxon>Eukaryota</taxon>
        <taxon>Fungi</taxon>
        <taxon>Dikarya</taxon>
        <taxon>Ascomycota</taxon>
        <taxon>Pezizomycotina</taxon>
        <taxon>Dothideomycetes</taxon>
        <taxon>Pleosporomycetidae</taxon>
        <taxon>Pleosporales</taxon>
        <taxon>Pleosporineae</taxon>
        <taxon>Leptosphaeriaceae</taxon>
        <taxon>Plenodomus</taxon>
    </lineage>
</organism>
<evidence type="ECO:0000313" key="3">
    <source>
        <dbReference type="EMBL" id="KAF2845622.1"/>
    </source>
</evidence>
<evidence type="ECO:0000259" key="2">
    <source>
        <dbReference type="Pfam" id="PF26640"/>
    </source>
</evidence>
<dbReference type="Pfam" id="PF06985">
    <property type="entry name" value="HET"/>
    <property type="match status" value="1"/>
</dbReference>
<accession>A0A6A7AR69</accession>
<dbReference type="EMBL" id="MU006344">
    <property type="protein sequence ID" value="KAF2845622.1"/>
    <property type="molecule type" value="Genomic_DNA"/>
</dbReference>
<sequence length="618" mass="69916">MRLLHAKTFEFQAFEGTHVPKYAILSHRWEGEEISYHEMEEGTTIFRDPARRVYFDKIRQCCLQAIDDELDYVWIDTCCIDKSSSAELSEAINSMYQWYQKSTMCYAYLSDVECETVGTQIVVTKVKEGSRFEDSKWWTRGWTLQELIAPRAVKFFAPGPTGWMAIGTRQSLMQEISLRTRIDHGTLLGRDVRMSSVARRMSWASERETTRPEDLAYCLLGLFGVNMPLLYGEGTRAFLRLQEEIMKQSDDQTLLAWELDPEPTGSTLCGPLATSPLQFRGSGNLLPIIDSNINNSYSMTNKGLMIELPIVLGYDRADLGLLQCSLSGTYDDQVLLPLSRLAQEESSYYARDATATGPLRSGRVAFNTNAVSKMIWLKQNPEQGMIWRINIIARTSGFQATGYSPVHSNPSAEVSQANTADHIIHRFPSGCGGGTLLFAGKDESHVLVFIKTPSQPRERIACGVLYCPPAESSLQLSHAQTTLLNIITKAKSLYEEIHRVEHEPYPDTACTCLDEEWWSALPYHMILNPELEELQNFSNMTSSRSFEYLPSGKAIYAAGALEVIHGQHTLVVDIDLQDRKVDQQPFELHDTPTDISVDERSTTGSSLFKKWYRSRIRR</sequence>
<keyword evidence="4" id="KW-1185">Reference proteome</keyword>
<name>A0A6A7AR69_9PLEO</name>
<gene>
    <name evidence="3" type="ORF">T440DRAFT_261276</name>
</gene>
<dbReference type="OrthoDB" id="674604at2759"/>
<dbReference type="PANTHER" id="PTHR10622">
    <property type="entry name" value="HET DOMAIN-CONTAINING PROTEIN"/>
    <property type="match status" value="1"/>
</dbReference>
<proteinExistence type="predicted"/>
<dbReference type="AlphaFoldDB" id="A0A6A7AR69"/>
<dbReference type="PANTHER" id="PTHR10622:SF10">
    <property type="entry name" value="HET DOMAIN-CONTAINING PROTEIN"/>
    <property type="match status" value="1"/>
</dbReference>
<dbReference type="InterPro" id="IPR058525">
    <property type="entry name" value="DUF8212"/>
</dbReference>
<evidence type="ECO:0000259" key="1">
    <source>
        <dbReference type="Pfam" id="PF06985"/>
    </source>
</evidence>
<dbReference type="Pfam" id="PF26640">
    <property type="entry name" value="DUF8212"/>
    <property type="match status" value="1"/>
</dbReference>
<dbReference type="Proteomes" id="UP000799423">
    <property type="component" value="Unassembled WGS sequence"/>
</dbReference>